<sequence length="136" mass="15704">MHAKCSMKFFNEMSRRKEAATDEATSSRGRVSRNSNRGRQDTFTNERFDHQLHFNRWKGMENRDIVHERIICLDGEEETSFCNRIQGLGDLCMRTWSASMCPCCVNFAPISPRQSRTMCSSEGRRSLSPRLMSVAT</sequence>
<proteinExistence type="predicted"/>
<evidence type="ECO:0000256" key="1">
    <source>
        <dbReference type="SAM" id="MobiDB-lite"/>
    </source>
</evidence>
<dbReference type="Proteomes" id="UP001341840">
    <property type="component" value="Unassembled WGS sequence"/>
</dbReference>
<feature type="region of interest" description="Disordered" evidence="1">
    <location>
        <begin position="16"/>
        <end position="44"/>
    </location>
</feature>
<evidence type="ECO:0000313" key="2">
    <source>
        <dbReference type="EMBL" id="MED6208141.1"/>
    </source>
</evidence>
<feature type="compositionally biased region" description="Low complexity" evidence="1">
    <location>
        <begin position="26"/>
        <end position="37"/>
    </location>
</feature>
<dbReference type="EMBL" id="JASCZI010241896">
    <property type="protein sequence ID" value="MED6208141.1"/>
    <property type="molecule type" value="Genomic_DNA"/>
</dbReference>
<organism evidence="2 3">
    <name type="scientific">Stylosanthes scabra</name>
    <dbReference type="NCBI Taxonomy" id="79078"/>
    <lineage>
        <taxon>Eukaryota</taxon>
        <taxon>Viridiplantae</taxon>
        <taxon>Streptophyta</taxon>
        <taxon>Embryophyta</taxon>
        <taxon>Tracheophyta</taxon>
        <taxon>Spermatophyta</taxon>
        <taxon>Magnoliopsida</taxon>
        <taxon>eudicotyledons</taxon>
        <taxon>Gunneridae</taxon>
        <taxon>Pentapetalae</taxon>
        <taxon>rosids</taxon>
        <taxon>fabids</taxon>
        <taxon>Fabales</taxon>
        <taxon>Fabaceae</taxon>
        <taxon>Papilionoideae</taxon>
        <taxon>50 kb inversion clade</taxon>
        <taxon>dalbergioids sensu lato</taxon>
        <taxon>Dalbergieae</taxon>
        <taxon>Pterocarpus clade</taxon>
        <taxon>Stylosanthes</taxon>
    </lineage>
</organism>
<accession>A0ABU6YE07</accession>
<keyword evidence="3" id="KW-1185">Reference proteome</keyword>
<gene>
    <name evidence="2" type="ORF">PIB30_042405</name>
</gene>
<evidence type="ECO:0000313" key="3">
    <source>
        <dbReference type="Proteomes" id="UP001341840"/>
    </source>
</evidence>
<reference evidence="2 3" key="1">
    <citation type="journal article" date="2023" name="Plants (Basel)">
        <title>Bridging the Gap: Combining Genomics and Transcriptomics Approaches to Understand Stylosanthes scabra, an Orphan Legume from the Brazilian Caatinga.</title>
        <authorList>
            <person name="Ferreira-Neto J.R.C."/>
            <person name="da Silva M.D."/>
            <person name="Binneck E."/>
            <person name="de Melo N.F."/>
            <person name="da Silva R.H."/>
            <person name="de Melo A.L.T.M."/>
            <person name="Pandolfi V."/>
            <person name="Bustamante F.O."/>
            <person name="Brasileiro-Vidal A.C."/>
            <person name="Benko-Iseppon A.M."/>
        </authorList>
    </citation>
    <scope>NUCLEOTIDE SEQUENCE [LARGE SCALE GENOMIC DNA]</scope>
    <source>
        <tissue evidence="2">Leaves</tissue>
    </source>
</reference>
<name>A0ABU6YE07_9FABA</name>
<comment type="caution">
    <text evidence="2">The sequence shown here is derived from an EMBL/GenBank/DDBJ whole genome shotgun (WGS) entry which is preliminary data.</text>
</comment>
<protein>
    <submittedName>
        <fullName evidence="2">Uncharacterized protein</fullName>
    </submittedName>
</protein>